<evidence type="ECO:0000313" key="3">
    <source>
        <dbReference type="EMBL" id="EPZ35040.1"/>
    </source>
</evidence>
<keyword evidence="4" id="KW-1185">Reference proteome</keyword>
<accession>A0A075AXK8</accession>
<dbReference type="EMBL" id="KE560896">
    <property type="protein sequence ID" value="EPZ35040.1"/>
    <property type="molecule type" value="Genomic_DNA"/>
</dbReference>
<sequence>MKFLLFAALTAVMAHGYRYYRYDYDYSPYHYDDYESYGNKYHYYGKRSDEPQVKGRHEHRQKIVRLEEEKNKSGRKEKENDPNGVGYIFENRPVPVTAYPHARVFGDLIYLSSTSARQLDGTYAGDGSYKLDIEKQSEAALKG</sequence>
<reference evidence="3 4" key="1">
    <citation type="journal article" date="2013" name="Curr. Biol.">
        <title>Shared signatures of parasitism and phylogenomics unite Cryptomycota and microsporidia.</title>
        <authorList>
            <person name="James T.Y."/>
            <person name="Pelin A."/>
            <person name="Bonen L."/>
            <person name="Ahrendt S."/>
            <person name="Sain D."/>
            <person name="Corradi N."/>
            <person name="Stajich J.E."/>
        </authorList>
    </citation>
    <scope>NUCLEOTIDE SEQUENCE [LARGE SCALE GENOMIC DNA]</scope>
    <source>
        <strain evidence="3 4">CSF55</strain>
    </source>
</reference>
<dbReference type="AlphaFoldDB" id="A0A075AXK8"/>
<evidence type="ECO:0000313" key="4">
    <source>
        <dbReference type="Proteomes" id="UP000030755"/>
    </source>
</evidence>
<feature type="region of interest" description="Disordered" evidence="1">
    <location>
        <begin position="65"/>
        <end position="86"/>
    </location>
</feature>
<evidence type="ECO:0000256" key="1">
    <source>
        <dbReference type="SAM" id="MobiDB-lite"/>
    </source>
</evidence>
<name>A0A075AXK8_ROZAC</name>
<feature type="signal peptide" evidence="2">
    <location>
        <begin position="1"/>
        <end position="16"/>
    </location>
</feature>
<proteinExistence type="predicted"/>
<gene>
    <name evidence="3" type="ORF">O9G_005902</name>
</gene>
<feature type="compositionally biased region" description="Basic and acidic residues" evidence="1">
    <location>
        <begin position="65"/>
        <end position="81"/>
    </location>
</feature>
<dbReference type="OrthoDB" id="309640at2759"/>
<organism evidence="3 4">
    <name type="scientific">Rozella allomycis (strain CSF55)</name>
    <dbReference type="NCBI Taxonomy" id="988480"/>
    <lineage>
        <taxon>Eukaryota</taxon>
        <taxon>Fungi</taxon>
        <taxon>Fungi incertae sedis</taxon>
        <taxon>Cryptomycota</taxon>
        <taxon>Cryptomycota incertae sedis</taxon>
        <taxon>Rozella</taxon>
    </lineage>
</organism>
<dbReference type="Proteomes" id="UP000030755">
    <property type="component" value="Unassembled WGS sequence"/>
</dbReference>
<dbReference type="HOGENOM" id="CLU_1807302_0_0_1"/>
<evidence type="ECO:0000256" key="2">
    <source>
        <dbReference type="SAM" id="SignalP"/>
    </source>
</evidence>
<dbReference type="STRING" id="988480.A0A075AXK8"/>
<protein>
    <submittedName>
        <fullName evidence="3">Uncharacterized protein</fullName>
    </submittedName>
</protein>
<feature type="chain" id="PRO_5001705626" evidence="2">
    <location>
        <begin position="17"/>
        <end position="143"/>
    </location>
</feature>
<keyword evidence="2" id="KW-0732">Signal</keyword>